<evidence type="ECO:0000256" key="1">
    <source>
        <dbReference type="SAM" id="Phobius"/>
    </source>
</evidence>
<name>A0A6P8JUP9_DROMA</name>
<reference evidence="4" key="1">
    <citation type="submission" date="2025-08" db="UniProtKB">
        <authorList>
            <consortium name="RefSeq"/>
        </authorList>
    </citation>
    <scope>IDENTIFICATION</scope>
    <source>
        <strain evidence="4">Mau12</strain>
        <tissue evidence="4">Whole Body</tissue>
    </source>
</reference>
<proteinExistence type="predicted"/>
<keyword evidence="1" id="KW-0472">Membrane</keyword>
<evidence type="ECO:0000313" key="3">
    <source>
        <dbReference type="Proteomes" id="UP000515162"/>
    </source>
</evidence>
<feature type="transmembrane region" description="Helical" evidence="1">
    <location>
        <begin position="140"/>
        <end position="159"/>
    </location>
</feature>
<feature type="chain" id="PRO_5027695920" evidence="2">
    <location>
        <begin position="20"/>
        <end position="160"/>
    </location>
</feature>
<keyword evidence="2" id="KW-0732">Signal</keyword>
<evidence type="ECO:0000313" key="4">
    <source>
        <dbReference type="RefSeq" id="XP_033156279.1"/>
    </source>
</evidence>
<organism evidence="3 4">
    <name type="scientific">Drosophila mauritiana</name>
    <name type="common">Fruit fly</name>
    <dbReference type="NCBI Taxonomy" id="7226"/>
    <lineage>
        <taxon>Eukaryota</taxon>
        <taxon>Metazoa</taxon>
        <taxon>Ecdysozoa</taxon>
        <taxon>Arthropoda</taxon>
        <taxon>Hexapoda</taxon>
        <taxon>Insecta</taxon>
        <taxon>Pterygota</taxon>
        <taxon>Neoptera</taxon>
        <taxon>Endopterygota</taxon>
        <taxon>Diptera</taxon>
        <taxon>Brachycera</taxon>
        <taxon>Muscomorpha</taxon>
        <taxon>Ephydroidea</taxon>
        <taxon>Drosophilidae</taxon>
        <taxon>Drosophila</taxon>
        <taxon>Sophophora</taxon>
    </lineage>
</organism>
<accession>A0A6P8JUP9</accession>
<keyword evidence="1" id="KW-0812">Transmembrane</keyword>
<dbReference type="Proteomes" id="UP000515162">
    <property type="component" value="Chromosome 2R"/>
</dbReference>
<protein>
    <submittedName>
        <fullName evidence="4">Uncharacterized protein LOC117138347 isoform X1</fullName>
    </submittedName>
</protein>
<keyword evidence="1" id="KW-1133">Transmembrane helix</keyword>
<sequence>MKALYQAIILLGLLKLLTSIELTTINNTICVDCSQDKQVKCIIEDTGFECFNEHSMKIITEKPLKPKPPSTENLDVCIPKGLKILCIDESNFLKVIVWSPKLGCQIVHREYPNRDTCFTASLICPCIETHKGSGKAHVTYSLPLIVTLYLITLCNVRYLK</sequence>
<keyword evidence="3" id="KW-1185">Reference proteome</keyword>
<gene>
    <name evidence="4" type="primary">LOC117138347</name>
</gene>
<dbReference type="AlphaFoldDB" id="A0A6P8JUP9"/>
<dbReference type="RefSeq" id="XP_033156279.1">
    <property type="nucleotide sequence ID" value="XM_033300388.1"/>
</dbReference>
<evidence type="ECO:0000256" key="2">
    <source>
        <dbReference type="SAM" id="SignalP"/>
    </source>
</evidence>
<feature type="signal peptide" evidence="2">
    <location>
        <begin position="1"/>
        <end position="19"/>
    </location>
</feature>
<dbReference type="GeneID" id="117138347"/>